<accession>A0A1T4JU00</accession>
<organism evidence="2 3">
    <name type="scientific">Garciella nitratireducens DSM 15102</name>
    <dbReference type="NCBI Taxonomy" id="1121911"/>
    <lineage>
        <taxon>Bacteria</taxon>
        <taxon>Bacillati</taxon>
        <taxon>Bacillota</taxon>
        <taxon>Clostridia</taxon>
        <taxon>Eubacteriales</taxon>
        <taxon>Eubacteriaceae</taxon>
        <taxon>Garciella</taxon>
    </lineage>
</organism>
<dbReference type="AlphaFoldDB" id="A0A1T4JU00"/>
<dbReference type="Proteomes" id="UP000196365">
    <property type="component" value="Unassembled WGS sequence"/>
</dbReference>
<feature type="coiled-coil region" evidence="1">
    <location>
        <begin position="42"/>
        <end position="76"/>
    </location>
</feature>
<keyword evidence="3" id="KW-1185">Reference proteome</keyword>
<sequence length="292" mass="33634">MINMRYFIVSLAAVFLALGIGIFIGFTVDGQEIFLNQQETLIDEMEYKFGEIRKENEELQENIELKSQEIKNYEDFTSMIFPTLANSKLQGLNIAIIETNDDYIYNEIPSAVEKAGGKVPFTIYIKKEFLLEDSKKFNEIYHYFTKEKGGSIDKDNFQTFLAEKISQAILEQNLQMLEFFRKQDMIEVKGEYTSDIDYFIIAGGSATKERADMVKKVDIPFINKIKEYNLPVIGVEQSDVKYSYIEQYKKQKISTIDNIDTLIGQYSLIKVMQGNEGNYGIKSSADFLIPQP</sequence>
<dbReference type="Pfam" id="PF11382">
    <property type="entry name" value="MctB"/>
    <property type="match status" value="1"/>
</dbReference>
<evidence type="ECO:0000256" key="1">
    <source>
        <dbReference type="SAM" id="Coils"/>
    </source>
</evidence>
<protein>
    <submittedName>
        <fullName evidence="2">Copper transport outer membrane protein, MctB</fullName>
    </submittedName>
</protein>
<dbReference type="InterPro" id="IPR021522">
    <property type="entry name" value="MctB"/>
</dbReference>
<evidence type="ECO:0000313" key="2">
    <source>
        <dbReference type="EMBL" id="SJZ33613.1"/>
    </source>
</evidence>
<dbReference type="RefSeq" id="WP_087677548.1">
    <property type="nucleotide sequence ID" value="NZ_FUWV01000001.1"/>
</dbReference>
<gene>
    <name evidence="2" type="ORF">SAMN02745973_00091</name>
</gene>
<dbReference type="EMBL" id="FUWV01000001">
    <property type="protein sequence ID" value="SJZ33613.1"/>
    <property type="molecule type" value="Genomic_DNA"/>
</dbReference>
<dbReference type="GO" id="GO:0016020">
    <property type="term" value="C:membrane"/>
    <property type="evidence" value="ECO:0007669"/>
    <property type="project" value="InterPro"/>
</dbReference>
<keyword evidence="1" id="KW-0175">Coiled coil</keyword>
<evidence type="ECO:0000313" key="3">
    <source>
        <dbReference type="Proteomes" id="UP000196365"/>
    </source>
</evidence>
<dbReference type="OrthoDB" id="2382049at2"/>
<name>A0A1T4JU00_9FIRM</name>
<reference evidence="2 3" key="1">
    <citation type="submission" date="2017-02" db="EMBL/GenBank/DDBJ databases">
        <authorList>
            <person name="Peterson S.W."/>
        </authorList>
    </citation>
    <scope>NUCLEOTIDE SEQUENCE [LARGE SCALE GENOMIC DNA]</scope>
    <source>
        <strain evidence="2 3">DSM 15102</strain>
    </source>
</reference>
<dbReference type="GO" id="GO:0055070">
    <property type="term" value="P:copper ion homeostasis"/>
    <property type="evidence" value="ECO:0007669"/>
    <property type="project" value="InterPro"/>
</dbReference>
<proteinExistence type="predicted"/>